<feature type="domain" description="DEAD/DEAH-box helicase" evidence="1">
    <location>
        <begin position="6"/>
        <end position="146"/>
    </location>
</feature>
<dbReference type="Gene3D" id="3.40.50.300">
    <property type="entry name" value="P-loop containing nucleotide triphosphate hydrolases"/>
    <property type="match status" value="2"/>
</dbReference>
<comment type="caution">
    <text evidence="2">The sequence shown here is derived from an EMBL/GenBank/DDBJ whole genome shotgun (WGS) entry which is preliminary data.</text>
</comment>
<gene>
    <name evidence="2" type="ORF">S06H3_38611</name>
</gene>
<organism evidence="2">
    <name type="scientific">marine sediment metagenome</name>
    <dbReference type="NCBI Taxonomy" id="412755"/>
    <lineage>
        <taxon>unclassified sequences</taxon>
        <taxon>metagenomes</taxon>
        <taxon>ecological metagenomes</taxon>
    </lineage>
</organism>
<proteinExistence type="predicted"/>
<protein>
    <recommendedName>
        <fullName evidence="1">DEAD/DEAH-box helicase domain-containing protein</fullName>
    </recommendedName>
</protein>
<dbReference type="AlphaFoldDB" id="X1N1X2"/>
<dbReference type="InterPro" id="IPR027417">
    <property type="entry name" value="P-loop_NTPase"/>
</dbReference>
<sequence length="268" mass="31355">EKISEKRIWPKAIIVLPFLSIIDQTTKEYENLLTISGEKADGTWFLTSHSLSDRKYKGGLEEDTEYFFIDTWRTELVITTYDQFLMSLMDPRVRYQMRFHNLCDSLIVMDEVQSLPCKLWKPLKEILNCLVETGNSSILLMSATLPAIIPDAKPLIEDYTSYFKKFNRYRLQFRLQGKLKIGDFCNEVLKRRDKWLQENRRVLITLNTRRSARFVRDKLAKDWPLEFSNTPLLFLSADVTPQDRLRAIETIKKGQPCIVVSTQCIEAG</sequence>
<dbReference type="GO" id="GO:0005524">
    <property type="term" value="F:ATP binding"/>
    <property type="evidence" value="ECO:0007669"/>
    <property type="project" value="InterPro"/>
</dbReference>
<evidence type="ECO:0000313" key="2">
    <source>
        <dbReference type="EMBL" id="GAI37987.1"/>
    </source>
</evidence>
<evidence type="ECO:0000259" key="1">
    <source>
        <dbReference type="Pfam" id="PF00270"/>
    </source>
</evidence>
<dbReference type="InterPro" id="IPR011545">
    <property type="entry name" value="DEAD/DEAH_box_helicase_dom"/>
</dbReference>
<dbReference type="SUPFAM" id="SSF52540">
    <property type="entry name" value="P-loop containing nucleoside triphosphate hydrolases"/>
    <property type="match status" value="1"/>
</dbReference>
<accession>X1N1X2</accession>
<dbReference type="Pfam" id="PF00270">
    <property type="entry name" value="DEAD"/>
    <property type="match status" value="1"/>
</dbReference>
<feature type="non-terminal residue" evidence="2">
    <location>
        <position position="1"/>
    </location>
</feature>
<dbReference type="EMBL" id="BARV01023546">
    <property type="protein sequence ID" value="GAI37987.1"/>
    <property type="molecule type" value="Genomic_DNA"/>
</dbReference>
<dbReference type="GO" id="GO:0003676">
    <property type="term" value="F:nucleic acid binding"/>
    <property type="evidence" value="ECO:0007669"/>
    <property type="project" value="InterPro"/>
</dbReference>
<feature type="non-terminal residue" evidence="2">
    <location>
        <position position="268"/>
    </location>
</feature>
<name>X1N1X2_9ZZZZ</name>
<reference evidence="2" key="1">
    <citation type="journal article" date="2014" name="Front. Microbiol.">
        <title>High frequency of phylogenetically diverse reductive dehalogenase-homologous genes in deep subseafloor sedimentary metagenomes.</title>
        <authorList>
            <person name="Kawai M."/>
            <person name="Futagami T."/>
            <person name="Toyoda A."/>
            <person name="Takaki Y."/>
            <person name="Nishi S."/>
            <person name="Hori S."/>
            <person name="Arai W."/>
            <person name="Tsubouchi T."/>
            <person name="Morono Y."/>
            <person name="Uchiyama I."/>
            <person name="Ito T."/>
            <person name="Fujiyama A."/>
            <person name="Inagaki F."/>
            <person name="Takami H."/>
        </authorList>
    </citation>
    <scope>NUCLEOTIDE SEQUENCE</scope>
    <source>
        <strain evidence="2">Expedition CK06-06</strain>
    </source>
</reference>